<dbReference type="OrthoDB" id="33779at2157"/>
<evidence type="ECO:0000313" key="1">
    <source>
        <dbReference type="EMBL" id="EZQ01815.1"/>
    </source>
</evidence>
<sequence>MNILQVYSYPSEAVVSCSLVDDKGNERKILTISLEDNGIHVHKLEKDDHYLIPPVPQIDMLIKEVIDQVAEELNVKAIIFRFGDGDKIEETEDLVLSEKWYDIESLAKAASKHAAIVSDVESKYIISVVKFSNFIYASTVIRKEDTFPLMQIVMDTSSDAPHIKIYNEVGQLVEDRKERVADFEDYVRSLVNSDDVAIVYKESLDEIPSPTEITTENGDKYFVGVIFKYFLGFFSTDDANAKRGIILRNRRRFSKVLRAILYLDRLSEEGGVEVLMPAKAILLEDVPGEVKKMKVKAENILKRFRVSEVNYFGVSDTAMKEIGSYNSSIMSIRVIPVGFIIVTKTKQLFDEYVQRISNGPTSDGYEILDEFIKKNASRYFIGYLMSLEEALIIYSDILNELNKDD</sequence>
<accession>A0A031LK33</accession>
<proteinExistence type="predicted"/>
<dbReference type="Proteomes" id="UP000024332">
    <property type="component" value="Unassembled WGS sequence"/>
</dbReference>
<comment type="caution">
    <text evidence="1">The sequence shown here is derived from an EMBL/GenBank/DDBJ whole genome shotgun (WGS) entry which is preliminary data.</text>
</comment>
<dbReference type="AlphaFoldDB" id="A0A031LK33"/>
<dbReference type="RefSeq" id="WP_048100597.1">
    <property type="nucleotide sequence ID" value="NZ_JFZT01000061.1"/>
</dbReference>
<dbReference type="STRING" id="1160895.CM19_12135"/>
<reference evidence="1 2" key="1">
    <citation type="submission" date="2014-03" db="EMBL/GenBank/DDBJ databases">
        <title>Draft genome sequence of the novel thermoacidophilic archaea Acidianus copahuensis ALE1 strain, isolated from Copahue volcanic area in Neuquen Argentina.</title>
        <authorList>
            <person name="Urbieta M.S."/>
            <person name="Rascovan N."/>
            <person name="Castro C."/>
            <person name="Revale S."/>
            <person name="Giaveno M.A."/>
            <person name="Vazquez M.P."/>
            <person name="Donati E.R."/>
        </authorList>
    </citation>
    <scope>NUCLEOTIDE SEQUENCE [LARGE SCALE GENOMIC DNA]</scope>
    <source>
        <strain evidence="1 2">ALE1</strain>
    </source>
</reference>
<gene>
    <name evidence="1" type="ORF">CM19_12135</name>
</gene>
<organism evidence="1 2">
    <name type="scientific">Candidatus Acidianus copahuensis</name>
    <dbReference type="NCBI Taxonomy" id="1160895"/>
    <lineage>
        <taxon>Archaea</taxon>
        <taxon>Thermoproteota</taxon>
        <taxon>Thermoprotei</taxon>
        <taxon>Sulfolobales</taxon>
        <taxon>Sulfolobaceae</taxon>
        <taxon>Acidianus</taxon>
    </lineage>
</organism>
<dbReference type="EMBL" id="JFZT01000061">
    <property type="protein sequence ID" value="EZQ01815.1"/>
    <property type="molecule type" value="Genomic_DNA"/>
</dbReference>
<protein>
    <submittedName>
        <fullName evidence="1">Uncharacterized protein</fullName>
    </submittedName>
</protein>
<name>A0A031LK33_9CREN</name>
<keyword evidence="2" id="KW-1185">Reference proteome</keyword>
<evidence type="ECO:0000313" key="2">
    <source>
        <dbReference type="Proteomes" id="UP000024332"/>
    </source>
</evidence>